<evidence type="ECO:0000313" key="2">
    <source>
        <dbReference type="Proteomes" id="UP000724584"/>
    </source>
</evidence>
<gene>
    <name evidence="1" type="ORF">F5144DRAFT_565695</name>
</gene>
<accession>A0ACB7PAS6</accession>
<sequence length="535" mass="59227">MKAVLWCILLWAGSTLAARSHREAFKAQADASRPRSSSSTFRILADTEPDYTCTKDRKCELGCCGPLDEEGNGVCGLGPKFCGDGCTSTCHYKSECDPGWGMQWSNASTCPLNVCCSEYGFCGTAPDFCNGEVVSAPQCDPGRNSSNGRTIGYYEGWNWQRPCGTMTPSKIPLGYYSHIFFSFSLVNPTTFRLEPMDQKTGTLYPDVSDLKARQPGLEVWIAVGGWAMNDPGPYRTTFSDLAKSESAQDEFFESLVTFMMKYNYDGVDIDWEYPVADDRGGIEEDFENFVTFLKRLRQRLAQIGTPKGVSITLPASYWYLRGFDIVGLEPYVDFYNVMTYDIHGVWDSSVQSLGPYARAHTNLTEIEEALKLLWRNNINPERVNLGLGFYGRSFTMKDPGCLDAGCEFSEGGSGGECTGTPGVLSAHEITEIIKNGATVKLDTAAAAEIVTWDNDQWVSWDSTETLAMKVKYANERCLGGVMAWAIDLDDGTLIKSLADTGRQTFNYVSNLPWMTGCFGSELPEWSFLNDTDTDS</sequence>
<comment type="caution">
    <text evidence="1">The sequence shown here is derived from an EMBL/GenBank/DDBJ whole genome shotgun (WGS) entry which is preliminary data.</text>
</comment>
<dbReference type="EMBL" id="JAGIZQ010000003">
    <property type="protein sequence ID" value="KAH6635874.1"/>
    <property type="molecule type" value="Genomic_DNA"/>
</dbReference>
<proteinExistence type="predicted"/>
<protein>
    <submittedName>
        <fullName evidence="1">Glycoside hydrolase superfamily</fullName>
    </submittedName>
</protein>
<dbReference type="Proteomes" id="UP000724584">
    <property type="component" value="Unassembled WGS sequence"/>
</dbReference>
<keyword evidence="2" id="KW-1185">Reference proteome</keyword>
<evidence type="ECO:0000313" key="1">
    <source>
        <dbReference type="EMBL" id="KAH6635874.1"/>
    </source>
</evidence>
<keyword evidence="1" id="KW-0378">Hydrolase</keyword>
<reference evidence="1 2" key="1">
    <citation type="journal article" date="2021" name="Nat. Commun.">
        <title>Genetic determinants of endophytism in the Arabidopsis root mycobiome.</title>
        <authorList>
            <person name="Mesny F."/>
            <person name="Miyauchi S."/>
            <person name="Thiergart T."/>
            <person name="Pickel B."/>
            <person name="Atanasova L."/>
            <person name="Karlsson M."/>
            <person name="Huettel B."/>
            <person name="Barry K.W."/>
            <person name="Haridas S."/>
            <person name="Chen C."/>
            <person name="Bauer D."/>
            <person name="Andreopoulos W."/>
            <person name="Pangilinan J."/>
            <person name="LaButti K."/>
            <person name="Riley R."/>
            <person name="Lipzen A."/>
            <person name="Clum A."/>
            <person name="Drula E."/>
            <person name="Henrissat B."/>
            <person name="Kohler A."/>
            <person name="Grigoriev I.V."/>
            <person name="Martin F.M."/>
            <person name="Hacquard S."/>
        </authorList>
    </citation>
    <scope>NUCLEOTIDE SEQUENCE [LARGE SCALE GENOMIC DNA]</scope>
    <source>
        <strain evidence="1 2">MPI-SDFR-AT-0079</strain>
    </source>
</reference>
<name>A0ACB7PAS6_9PEZI</name>
<organism evidence="1 2">
    <name type="scientific">Chaetomium tenue</name>
    <dbReference type="NCBI Taxonomy" id="1854479"/>
    <lineage>
        <taxon>Eukaryota</taxon>
        <taxon>Fungi</taxon>
        <taxon>Dikarya</taxon>
        <taxon>Ascomycota</taxon>
        <taxon>Pezizomycotina</taxon>
        <taxon>Sordariomycetes</taxon>
        <taxon>Sordariomycetidae</taxon>
        <taxon>Sordariales</taxon>
        <taxon>Chaetomiaceae</taxon>
        <taxon>Chaetomium</taxon>
    </lineage>
</organism>